<dbReference type="Proteomes" id="UP001043456">
    <property type="component" value="Unassembled WGS sequence"/>
</dbReference>
<sequence length="385" mass="41243">MASKLTVVVIGAAVAGIKVSHGLLKQVPSVRVILINPHKDYYFNIASPRVMAKPDAFPDNQYLLPIEDAFSNYPAHSFQFIQGTVTDIEPESKQVVIAGSKVSLISYDYLVVASGSTTSATIGKESALVPFKATVSGSLASAIKEAQEAIQKANSIIIGGAGAVGVEFAGELAEAWAGRGEKSPSISLVPATEHVFPRLNDAAGMAAERLLKEKGVQLLLSRKVTKSEQDQAAKKWIVTLDSGEVLTADLYVSTTGVTPNSSFIPSIFLDKDGWLEVDDQLRVQAAVNDGKCTIYALGDITSHPYRDGYRITDQVPVIVTNLKSEITGRGRRATYSPSDKAMAIVPVGKSGGTGQFGSWVPWSFLVAFLKGRDFFISRASSFIRE</sequence>
<evidence type="ECO:0000313" key="7">
    <source>
        <dbReference type="Proteomes" id="UP001043456"/>
    </source>
</evidence>
<dbReference type="PANTHER" id="PTHR43735">
    <property type="entry name" value="APOPTOSIS-INDUCING FACTOR 1"/>
    <property type="match status" value="1"/>
</dbReference>
<dbReference type="PRINTS" id="PR00411">
    <property type="entry name" value="PNDRDTASEI"/>
</dbReference>
<evidence type="ECO:0000259" key="5">
    <source>
        <dbReference type="Pfam" id="PF07992"/>
    </source>
</evidence>
<evidence type="ECO:0000256" key="2">
    <source>
        <dbReference type="ARBA" id="ARBA00022630"/>
    </source>
</evidence>
<dbReference type="PRINTS" id="PR00368">
    <property type="entry name" value="FADPNR"/>
</dbReference>
<dbReference type="SUPFAM" id="SSF51905">
    <property type="entry name" value="FAD/NAD(P)-binding domain"/>
    <property type="match status" value="1"/>
</dbReference>
<protein>
    <recommendedName>
        <fullName evidence="5">FAD/NAD(P)-binding domain-containing protein</fullName>
    </recommendedName>
</protein>
<dbReference type="AlphaFoldDB" id="A0A9P3BJ32"/>
<dbReference type="Gene3D" id="3.50.50.100">
    <property type="match status" value="1"/>
</dbReference>
<evidence type="ECO:0000256" key="4">
    <source>
        <dbReference type="ARBA" id="ARBA00023002"/>
    </source>
</evidence>
<evidence type="ECO:0000313" key="6">
    <source>
        <dbReference type="EMBL" id="GIJ92131.1"/>
    </source>
</evidence>
<keyword evidence="3" id="KW-0274">FAD</keyword>
<dbReference type="Pfam" id="PF07992">
    <property type="entry name" value="Pyr_redox_2"/>
    <property type="match status" value="1"/>
</dbReference>
<dbReference type="GeneID" id="67009716"/>
<organism evidence="6 7">
    <name type="scientific">Aspergillus pseudoviridinutans</name>
    <dbReference type="NCBI Taxonomy" id="1517512"/>
    <lineage>
        <taxon>Eukaryota</taxon>
        <taxon>Fungi</taxon>
        <taxon>Dikarya</taxon>
        <taxon>Ascomycota</taxon>
        <taxon>Pezizomycotina</taxon>
        <taxon>Eurotiomycetes</taxon>
        <taxon>Eurotiomycetidae</taxon>
        <taxon>Eurotiales</taxon>
        <taxon>Aspergillaceae</taxon>
        <taxon>Aspergillus</taxon>
        <taxon>Aspergillus subgen. Fumigati</taxon>
    </lineage>
</organism>
<dbReference type="InterPro" id="IPR036188">
    <property type="entry name" value="FAD/NAD-bd_sf"/>
</dbReference>
<dbReference type="RefSeq" id="XP_043162877.1">
    <property type="nucleotide sequence ID" value="XM_043306942.1"/>
</dbReference>
<dbReference type="EMBL" id="BHVY01000009">
    <property type="protein sequence ID" value="GIJ92131.1"/>
    <property type="molecule type" value="Genomic_DNA"/>
</dbReference>
<evidence type="ECO:0000256" key="1">
    <source>
        <dbReference type="ARBA" id="ARBA00006442"/>
    </source>
</evidence>
<dbReference type="GO" id="GO:0004174">
    <property type="term" value="F:electron-transferring-flavoprotein dehydrogenase activity"/>
    <property type="evidence" value="ECO:0007669"/>
    <property type="project" value="TreeGrafter"/>
</dbReference>
<feature type="domain" description="FAD/NAD(P)-binding" evidence="5">
    <location>
        <begin position="6"/>
        <end position="306"/>
    </location>
</feature>
<keyword evidence="4" id="KW-0560">Oxidoreductase</keyword>
<keyword evidence="7" id="KW-1185">Reference proteome</keyword>
<comment type="similarity">
    <text evidence="1">Belongs to the FAD-dependent oxidoreductase family.</text>
</comment>
<evidence type="ECO:0000256" key="3">
    <source>
        <dbReference type="ARBA" id="ARBA00022827"/>
    </source>
</evidence>
<accession>A0A9P3BJ32</accession>
<comment type="caution">
    <text evidence="6">The sequence shown here is derived from an EMBL/GenBank/DDBJ whole genome shotgun (WGS) entry which is preliminary data.</text>
</comment>
<dbReference type="GO" id="GO:0050660">
    <property type="term" value="F:flavin adenine dinucleotide binding"/>
    <property type="evidence" value="ECO:0007669"/>
    <property type="project" value="TreeGrafter"/>
</dbReference>
<keyword evidence="2" id="KW-0285">Flavoprotein</keyword>
<reference evidence="6 7" key="1">
    <citation type="submission" date="2018-10" db="EMBL/GenBank/DDBJ databases">
        <title>Pan-genome distribution and transcriptional activeness of fungal secondary metabolism genes in Aspergillus section Fumigati.</title>
        <authorList>
            <person name="Takahashi H."/>
            <person name="Umemura M."/>
            <person name="Ninomiya A."/>
            <person name="Kusuya Y."/>
            <person name="Urayama S."/>
            <person name="Shimizu M."/>
            <person name="Watanabe A."/>
            <person name="Kamei K."/>
            <person name="Yaguchi T."/>
            <person name="Hagiwara D."/>
        </authorList>
    </citation>
    <scope>NUCLEOTIDE SEQUENCE [LARGE SCALE GENOMIC DNA]</scope>
    <source>
        <strain evidence="6 7">IFM 55266</strain>
    </source>
</reference>
<gene>
    <name evidence="6" type="ORF">Asppvi_011107</name>
</gene>
<dbReference type="InterPro" id="IPR023753">
    <property type="entry name" value="FAD/NAD-binding_dom"/>
</dbReference>
<dbReference type="PANTHER" id="PTHR43735:SF3">
    <property type="entry name" value="FERROPTOSIS SUPPRESSOR PROTEIN 1"/>
    <property type="match status" value="1"/>
</dbReference>
<proteinExistence type="inferred from homology"/>
<dbReference type="OrthoDB" id="202203at2759"/>
<name>A0A9P3BJ32_9EURO</name>
<dbReference type="GO" id="GO:0005737">
    <property type="term" value="C:cytoplasm"/>
    <property type="evidence" value="ECO:0007669"/>
    <property type="project" value="TreeGrafter"/>
</dbReference>